<sequence length="102" mass="11163">MQGNSALMGLTGLMPFILIIVIFYFILIRPQMKKEKAMEKMRSEIKKGDNVVTSGGICGTVLDFKGDKVILRIDDRATLMVLRGAISGLQDLAAPPEAQPVK</sequence>
<evidence type="ECO:0000256" key="9">
    <source>
        <dbReference type="ARBA" id="ARBA00023136"/>
    </source>
</evidence>
<evidence type="ECO:0000256" key="1">
    <source>
        <dbReference type="ARBA" id="ARBA00004162"/>
    </source>
</evidence>
<keyword evidence="5 10" id="KW-0812">Transmembrane</keyword>
<keyword evidence="6" id="KW-0653">Protein transport</keyword>
<dbReference type="GO" id="GO:0015031">
    <property type="term" value="P:protein transport"/>
    <property type="evidence" value="ECO:0007669"/>
    <property type="project" value="UniProtKB-KW"/>
</dbReference>
<keyword evidence="9 10" id="KW-0472">Membrane</keyword>
<evidence type="ECO:0000256" key="8">
    <source>
        <dbReference type="ARBA" id="ARBA00023010"/>
    </source>
</evidence>
<evidence type="ECO:0000256" key="7">
    <source>
        <dbReference type="ARBA" id="ARBA00022989"/>
    </source>
</evidence>
<dbReference type="NCBIfam" id="TIGR00739">
    <property type="entry name" value="yajC"/>
    <property type="match status" value="1"/>
</dbReference>
<proteinExistence type="inferred from homology"/>
<name>A0A2M7SEV7_9BACT</name>
<evidence type="ECO:0000256" key="3">
    <source>
        <dbReference type="ARBA" id="ARBA00022448"/>
    </source>
</evidence>
<evidence type="ECO:0000256" key="6">
    <source>
        <dbReference type="ARBA" id="ARBA00022927"/>
    </source>
</evidence>
<comment type="similarity">
    <text evidence="2">Belongs to the YajC family.</text>
</comment>
<dbReference type="AlphaFoldDB" id="A0A2M7SEV7"/>
<accession>A0A2M7SEV7</accession>
<dbReference type="PANTHER" id="PTHR33909">
    <property type="entry name" value="SEC TRANSLOCON ACCESSORY COMPLEX SUBUNIT YAJC"/>
    <property type="match status" value="1"/>
</dbReference>
<feature type="transmembrane region" description="Helical" evidence="10">
    <location>
        <begin position="6"/>
        <end position="28"/>
    </location>
</feature>
<evidence type="ECO:0000313" key="12">
    <source>
        <dbReference type="Proteomes" id="UP000229307"/>
    </source>
</evidence>
<comment type="subcellular location">
    <subcellularLocation>
        <location evidence="1">Cell membrane</location>
        <topology evidence="1">Single-pass membrane protein</topology>
    </subcellularLocation>
</comment>
<evidence type="ECO:0000256" key="5">
    <source>
        <dbReference type="ARBA" id="ARBA00022692"/>
    </source>
</evidence>
<dbReference type="InterPro" id="IPR003849">
    <property type="entry name" value="Preprotein_translocase_YajC"/>
</dbReference>
<keyword evidence="4" id="KW-1003">Cell membrane</keyword>
<dbReference type="PANTHER" id="PTHR33909:SF1">
    <property type="entry name" value="SEC TRANSLOCON ACCESSORY COMPLEX SUBUNIT YAJC"/>
    <property type="match status" value="1"/>
</dbReference>
<keyword evidence="7 10" id="KW-1133">Transmembrane helix</keyword>
<organism evidence="11 12">
    <name type="scientific">Candidatus Desantisbacteria bacterium CG_4_10_14_0_8_um_filter_48_22</name>
    <dbReference type="NCBI Taxonomy" id="1974543"/>
    <lineage>
        <taxon>Bacteria</taxon>
        <taxon>Candidatus Desantisiibacteriota</taxon>
    </lineage>
</organism>
<dbReference type="Pfam" id="PF02699">
    <property type="entry name" value="YajC"/>
    <property type="match status" value="1"/>
</dbReference>
<keyword evidence="3" id="KW-0813">Transport</keyword>
<dbReference type="GO" id="GO:0005886">
    <property type="term" value="C:plasma membrane"/>
    <property type="evidence" value="ECO:0007669"/>
    <property type="project" value="UniProtKB-SubCell"/>
</dbReference>
<dbReference type="PRINTS" id="PR01853">
    <property type="entry name" value="YAJCTRNLCASE"/>
</dbReference>
<dbReference type="EMBL" id="PFMR01000045">
    <property type="protein sequence ID" value="PIZ18046.1"/>
    <property type="molecule type" value="Genomic_DNA"/>
</dbReference>
<comment type="caution">
    <text evidence="11">The sequence shown here is derived from an EMBL/GenBank/DDBJ whole genome shotgun (WGS) entry which is preliminary data.</text>
</comment>
<dbReference type="SMART" id="SM01323">
    <property type="entry name" value="YajC"/>
    <property type="match status" value="1"/>
</dbReference>
<protein>
    <submittedName>
        <fullName evidence="11">Preprotein translocase subunit YajC</fullName>
    </submittedName>
</protein>
<reference evidence="12" key="1">
    <citation type="submission" date="2017-09" db="EMBL/GenBank/DDBJ databases">
        <title>Depth-based differentiation of microbial function through sediment-hosted aquifers and enrichment of novel symbionts in the deep terrestrial subsurface.</title>
        <authorList>
            <person name="Probst A.J."/>
            <person name="Ladd B."/>
            <person name="Jarett J.K."/>
            <person name="Geller-Mcgrath D.E."/>
            <person name="Sieber C.M.K."/>
            <person name="Emerson J.B."/>
            <person name="Anantharaman K."/>
            <person name="Thomas B.C."/>
            <person name="Malmstrom R."/>
            <person name="Stieglmeier M."/>
            <person name="Klingl A."/>
            <person name="Woyke T."/>
            <person name="Ryan C.M."/>
            <person name="Banfield J.F."/>
        </authorList>
    </citation>
    <scope>NUCLEOTIDE SEQUENCE [LARGE SCALE GENOMIC DNA]</scope>
</reference>
<evidence type="ECO:0000256" key="10">
    <source>
        <dbReference type="SAM" id="Phobius"/>
    </source>
</evidence>
<evidence type="ECO:0000256" key="2">
    <source>
        <dbReference type="ARBA" id="ARBA00006742"/>
    </source>
</evidence>
<dbReference type="Proteomes" id="UP000229307">
    <property type="component" value="Unassembled WGS sequence"/>
</dbReference>
<evidence type="ECO:0000313" key="11">
    <source>
        <dbReference type="EMBL" id="PIZ18046.1"/>
    </source>
</evidence>
<evidence type="ECO:0000256" key="4">
    <source>
        <dbReference type="ARBA" id="ARBA00022475"/>
    </source>
</evidence>
<gene>
    <name evidence="11" type="primary">yajC</name>
    <name evidence="11" type="ORF">COY52_01485</name>
</gene>
<keyword evidence="8" id="KW-0811">Translocation</keyword>